<evidence type="ECO:0000256" key="6">
    <source>
        <dbReference type="ARBA" id="ARBA00022989"/>
    </source>
</evidence>
<keyword evidence="3" id="KW-0328">Glycosyltransferase</keyword>
<reference evidence="10 11" key="1">
    <citation type="submission" date="2016-04" db="EMBL/GenBank/DDBJ databases">
        <authorList>
            <person name="Evans L.H."/>
            <person name="Alamgir A."/>
            <person name="Owens N."/>
            <person name="Weber N.D."/>
            <person name="Virtaneva K."/>
            <person name="Barbian K."/>
            <person name="Babar A."/>
            <person name="Rosenke K."/>
        </authorList>
    </citation>
    <scope>NUCLEOTIDE SEQUENCE [LARGE SCALE GENOMIC DNA]</scope>
    <source>
        <strain evidence="10 11">LMa1</strain>
    </source>
</reference>
<comment type="caution">
    <text evidence="10">The sequence shown here is derived from an EMBL/GenBank/DDBJ whole genome shotgun (WGS) entry which is preliminary data.</text>
</comment>
<evidence type="ECO:0000256" key="3">
    <source>
        <dbReference type="ARBA" id="ARBA00022676"/>
    </source>
</evidence>
<feature type="transmembrane region" description="Helical" evidence="8">
    <location>
        <begin position="142"/>
        <end position="167"/>
    </location>
</feature>
<feature type="domain" description="Glycosyltransferase RgtA/B/C/D-like" evidence="9">
    <location>
        <begin position="41"/>
        <end position="192"/>
    </location>
</feature>
<dbReference type="STRING" id="1838280.A6M21_11235"/>
<dbReference type="RefSeq" id="WP_066668648.1">
    <property type="nucleotide sequence ID" value="NZ_LYVF01000164.1"/>
</dbReference>
<keyword evidence="11" id="KW-1185">Reference proteome</keyword>
<evidence type="ECO:0000259" key="9">
    <source>
        <dbReference type="Pfam" id="PF13231"/>
    </source>
</evidence>
<feature type="transmembrane region" description="Helical" evidence="8">
    <location>
        <begin position="253"/>
        <end position="272"/>
    </location>
</feature>
<dbReference type="AlphaFoldDB" id="A0A1B7LEE8"/>
<keyword evidence="4" id="KW-0808">Transferase</keyword>
<sequence>MPYLWTVPGFVDEWGEVGLAYKIYQGLALPLHNNAHDIGALYNYLLAGLFALFGPDIFLPRLFMTVTSAATVVLTYFLANALAGRLAGWLAAALLATCGMHILVTHMAWSNDLTPFFVTAALLCLVTALQRGNGRLLCLSGALWGLALQTHSSVLALLPGLLLYLWLGPARQGWSKRRSFYLAHLAFLLAYSNMIVDNIINPLDSWYWVHRKLYAFNSSINPASYLLNLRNMAGEYISALASAYPNQHGDGRYIAFLAIITAAALLTAGVIWAVRRRQFLLLSVIASGLLIIPCFNHQYRFFTGTRYIAFLFAPSYALIGAALAAGRQKLSVWLQQRGHQRPDASPAGKMRRYLAPGLAAALFALLAGYPLAPLFAYYHQSVLRGQDNQPAFQLIGTLSAGMEPGEMVLVDSRLNRFTSYSLNQMMEISRIHHLMVGAPSPRGEANFPPPVAKWRSLLTGYGDRPLVAVLTPPDFRLLTGALGINWDETRQVTDARGRPVYVVARLSPSGQVI</sequence>
<keyword evidence="7 8" id="KW-0472">Membrane</keyword>
<evidence type="ECO:0000256" key="8">
    <source>
        <dbReference type="SAM" id="Phobius"/>
    </source>
</evidence>
<dbReference type="GO" id="GO:0016763">
    <property type="term" value="F:pentosyltransferase activity"/>
    <property type="evidence" value="ECO:0007669"/>
    <property type="project" value="TreeGrafter"/>
</dbReference>
<gene>
    <name evidence="10" type="ORF">A6M21_11235</name>
</gene>
<proteinExistence type="predicted"/>
<evidence type="ECO:0000256" key="4">
    <source>
        <dbReference type="ARBA" id="ARBA00022679"/>
    </source>
</evidence>
<evidence type="ECO:0000256" key="5">
    <source>
        <dbReference type="ARBA" id="ARBA00022692"/>
    </source>
</evidence>
<feature type="transmembrane region" description="Helical" evidence="8">
    <location>
        <begin position="279"/>
        <end position="299"/>
    </location>
</feature>
<name>A0A1B7LEE8_9FIRM</name>
<dbReference type="GO" id="GO:0005886">
    <property type="term" value="C:plasma membrane"/>
    <property type="evidence" value="ECO:0007669"/>
    <property type="project" value="UniProtKB-SubCell"/>
</dbReference>
<keyword evidence="2" id="KW-1003">Cell membrane</keyword>
<organism evidence="10 11">
    <name type="scientific">Desulfotomaculum copahuensis</name>
    <dbReference type="NCBI Taxonomy" id="1838280"/>
    <lineage>
        <taxon>Bacteria</taxon>
        <taxon>Bacillati</taxon>
        <taxon>Bacillota</taxon>
        <taxon>Clostridia</taxon>
        <taxon>Eubacteriales</taxon>
        <taxon>Desulfotomaculaceae</taxon>
        <taxon>Desulfotomaculum</taxon>
    </lineage>
</organism>
<evidence type="ECO:0000256" key="2">
    <source>
        <dbReference type="ARBA" id="ARBA00022475"/>
    </source>
</evidence>
<keyword evidence="6 8" id="KW-1133">Transmembrane helix</keyword>
<evidence type="ECO:0000256" key="1">
    <source>
        <dbReference type="ARBA" id="ARBA00004651"/>
    </source>
</evidence>
<evidence type="ECO:0000256" key="7">
    <source>
        <dbReference type="ARBA" id="ARBA00023136"/>
    </source>
</evidence>
<feature type="transmembrane region" description="Helical" evidence="8">
    <location>
        <begin position="305"/>
        <end position="325"/>
    </location>
</feature>
<evidence type="ECO:0000313" key="10">
    <source>
        <dbReference type="EMBL" id="OAT81434.1"/>
    </source>
</evidence>
<dbReference type="Proteomes" id="UP000078532">
    <property type="component" value="Unassembled WGS sequence"/>
</dbReference>
<feature type="transmembrane region" description="Helical" evidence="8">
    <location>
        <begin position="358"/>
        <end position="378"/>
    </location>
</feature>
<feature type="transmembrane region" description="Helical" evidence="8">
    <location>
        <begin position="62"/>
        <end position="80"/>
    </location>
</feature>
<dbReference type="OrthoDB" id="9810303at2"/>
<dbReference type="PANTHER" id="PTHR33908:SF11">
    <property type="entry name" value="MEMBRANE PROTEIN"/>
    <property type="match status" value="1"/>
</dbReference>
<dbReference type="GO" id="GO:0009103">
    <property type="term" value="P:lipopolysaccharide biosynthetic process"/>
    <property type="evidence" value="ECO:0007669"/>
    <property type="project" value="UniProtKB-ARBA"/>
</dbReference>
<accession>A0A1B7LEE8</accession>
<dbReference type="EMBL" id="LYVF01000164">
    <property type="protein sequence ID" value="OAT81434.1"/>
    <property type="molecule type" value="Genomic_DNA"/>
</dbReference>
<dbReference type="InterPro" id="IPR038731">
    <property type="entry name" value="RgtA/B/C-like"/>
</dbReference>
<dbReference type="PANTHER" id="PTHR33908">
    <property type="entry name" value="MANNOSYLTRANSFERASE YKCB-RELATED"/>
    <property type="match status" value="1"/>
</dbReference>
<keyword evidence="5 8" id="KW-0812">Transmembrane</keyword>
<dbReference type="Pfam" id="PF13231">
    <property type="entry name" value="PMT_2"/>
    <property type="match status" value="1"/>
</dbReference>
<protein>
    <recommendedName>
        <fullName evidence="9">Glycosyltransferase RgtA/B/C/D-like domain-containing protein</fullName>
    </recommendedName>
</protein>
<dbReference type="InterPro" id="IPR050297">
    <property type="entry name" value="LipidA_mod_glycosyltrf_83"/>
</dbReference>
<comment type="subcellular location">
    <subcellularLocation>
        <location evidence="1">Cell membrane</location>
        <topology evidence="1">Multi-pass membrane protein</topology>
    </subcellularLocation>
</comment>
<feature type="transmembrane region" description="Helical" evidence="8">
    <location>
        <begin position="179"/>
        <end position="200"/>
    </location>
</feature>
<evidence type="ECO:0000313" key="11">
    <source>
        <dbReference type="Proteomes" id="UP000078532"/>
    </source>
</evidence>
<feature type="transmembrane region" description="Helical" evidence="8">
    <location>
        <begin position="86"/>
        <end position="104"/>
    </location>
</feature>